<dbReference type="AlphaFoldDB" id="A0A8H9D9S0"/>
<dbReference type="Pfam" id="PF11067">
    <property type="entry name" value="DUF2868"/>
    <property type="match status" value="1"/>
</dbReference>
<dbReference type="Proteomes" id="UP000601736">
    <property type="component" value="Unassembled WGS sequence"/>
</dbReference>
<keyword evidence="1" id="KW-1133">Transmembrane helix</keyword>
<evidence type="ECO:0000313" key="2">
    <source>
        <dbReference type="EMBL" id="CAE6508735.1"/>
    </source>
</evidence>
<evidence type="ECO:0008006" key="4">
    <source>
        <dbReference type="Google" id="ProtNLM"/>
    </source>
</evidence>
<name>A0A8H9D9S0_9PROT</name>
<feature type="transmembrane region" description="Helical" evidence="1">
    <location>
        <begin position="277"/>
        <end position="299"/>
    </location>
</feature>
<protein>
    <recommendedName>
        <fullName evidence="4">DUF2868 domain-containing protein</fullName>
    </recommendedName>
</protein>
<feature type="transmembrane region" description="Helical" evidence="1">
    <location>
        <begin position="196"/>
        <end position="215"/>
    </location>
</feature>
<organism evidence="2 3">
    <name type="scientific">Nitrosomonas nitrosa</name>
    <dbReference type="NCBI Taxonomy" id="52442"/>
    <lineage>
        <taxon>Bacteria</taxon>
        <taxon>Pseudomonadati</taxon>
        <taxon>Pseudomonadota</taxon>
        <taxon>Betaproteobacteria</taxon>
        <taxon>Nitrosomonadales</taxon>
        <taxon>Nitrosomonadaceae</taxon>
        <taxon>Nitrosomonas</taxon>
    </lineage>
</organism>
<comment type="caution">
    <text evidence="2">The sequence shown here is derived from an EMBL/GenBank/DDBJ whole genome shotgun (WGS) entry which is preliminary data.</text>
</comment>
<proteinExistence type="predicted"/>
<dbReference type="EMBL" id="CAJNAP010000023">
    <property type="protein sequence ID" value="CAE6508735.1"/>
    <property type="molecule type" value="Genomic_DNA"/>
</dbReference>
<accession>A0A8H9D9S0</accession>
<feature type="transmembrane region" description="Helical" evidence="1">
    <location>
        <begin position="90"/>
        <end position="108"/>
    </location>
</feature>
<evidence type="ECO:0000256" key="1">
    <source>
        <dbReference type="SAM" id="Phobius"/>
    </source>
</evidence>
<dbReference type="InterPro" id="IPR021296">
    <property type="entry name" value="DUF2868"/>
</dbReference>
<gene>
    <name evidence="2" type="ORF">NMYAN_30066</name>
</gene>
<evidence type="ECO:0000313" key="3">
    <source>
        <dbReference type="Proteomes" id="UP000601736"/>
    </source>
</evidence>
<keyword evidence="1" id="KW-0812">Transmembrane</keyword>
<feature type="transmembrane region" description="Helical" evidence="1">
    <location>
        <begin position="114"/>
        <end position="135"/>
    </location>
</feature>
<reference evidence="2" key="1">
    <citation type="submission" date="2021-02" db="EMBL/GenBank/DDBJ databases">
        <authorList>
            <person name="Han P."/>
        </authorList>
    </citation>
    <scope>NUCLEOTIDE SEQUENCE</scope>
    <source>
        <strain evidence="2">Nitrosomonas nitrosa 18-3D</strain>
    </source>
</reference>
<keyword evidence="1" id="KW-0472">Membrane</keyword>
<sequence length="470" mass="52418">MLLKSTVMTPKNNTFTDLVRLEQLRHIETSKAEALSYASIADMEAHVASDFSYHAFLKRLTTRARRLIQDNALTRVLQHPQSLFVRARRISLVIAAILGALAAANAVGESATLNIYWLLAVLLGFNFISIVLWVMGISLNLQSLSAGVVAQLACWLPYRYKEKESDSIASLAARGWWETCLTGAIGKWRISVLTHLFWLTYLTTGLALLILLMMAKQYDFIWGTTLLPESSLPQLTLWLSRPMEIFGLIPPDSYQIAASRVGAAAQDAETRSAWAKFLLGTLLLYGILPRLFLLMLSSLMQQLAERRFKLDLYLPYYVTLRQRLMAHEFESSVIDADPQIASAHTIPALQQTSGGMPQNILAVGIELDDHIIWPDGLQCSENVIDQTSFAEATDKIKRFNGPLLIGVAAHRLPDRGVQRTIRELIASGPGEAWLILLRSRAAIPVAETRKLAWFRTAETCAIPAEHVIIQ</sequence>